<dbReference type="OrthoDB" id="9798929at2"/>
<dbReference type="InterPro" id="IPR000055">
    <property type="entry name" value="Restrct_endonuc_typeI_TRD"/>
</dbReference>
<evidence type="ECO:0000256" key="1">
    <source>
        <dbReference type="ARBA" id="ARBA00010923"/>
    </source>
</evidence>
<gene>
    <name evidence="5" type="ORF">PS691_02662</name>
</gene>
<dbReference type="AlphaFoldDB" id="A0A5E7CNN3"/>
<dbReference type="Gene3D" id="1.10.287.1120">
    <property type="entry name" value="Bipartite methylase S protein"/>
    <property type="match status" value="1"/>
</dbReference>
<dbReference type="EMBL" id="CABVHQ010000023">
    <property type="protein sequence ID" value="VVO01435.1"/>
    <property type="molecule type" value="Genomic_DNA"/>
</dbReference>
<feature type="domain" description="Type I restriction modification DNA specificity" evidence="4">
    <location>
        <begin position="216"/>
        <end position="390"/>
    </location>
</feature>
<evidence type="ECO:0000313" key="6">
    <source>
        <dbReference type="Proteomes" id="UP000337909"/>
    </source>
</evidence>
<comment type="similarity">
    <text evidence="1">Belongs to the type-I restriction system S methylase family.</text>
</comment>
<dbReference type="GO" id="GO:0009307">
    <property type="term" value="P:DNA restriction-modification system"/>
    <property type="evidence" value="ECO:0007669"/>
    <property type="project" value="UniProtKB-KW"/>
</dbReference>
<evidence type="ECO:0000259" key="4">
    <source>
        <dbReference type="Pfam" id="PF01420"/>
    </source>
</evidence>
<dbReference type="Pfam" id="PF01420">
    <property type="entry name" value="Methylase_S"/>
    <property type="match status" value="2"/>
</dbReference>
<organism evidence="5 6">
    <name type="scientific">Pseudomonas fluorescens</name>
    <dbReference type="NCBI Taxonomy" id="294"/>
    <lineage>
        <taxon>Bacteria</taxon>
        <taxon>Pseudomonadati</taxon>
        <taxon>Pseudomonadota</taxon>
        <taxon>Gammaproteobacteria</taxon>
        <taxon>Pseudomonadales</taxon>
        <taxon>Pseudomonadaceae</taxon>
        <taxon>Pseudomonas</taxon>
    </lineage>
</organism>
<feature type="domain" description="Type I restriction modification DNA specificity" evidence="4">
    <location>
        <begin position="18"/>
        <end position="181"/>
    </location>
</feature>
<dbReference type="SUPFAM" id="SSF116734">
    <property type="entry name" value="DNA methylase specificity domain"/>
    <property type="match status" value="2"/>
</dbReference>
<dbReference type="PANTHER" id="PTHR30408">
    <property type="entry name" value="TYPE-1 RESTRICTION ENZYME ECOKI SPECIFICITY PROTEIN"/>
    <property type="match status" value="1"/>
</dbReference>
<keyword evidence="2" id="KW-0680">Restriction system</keyword>
<sequence>MNAKMRPEYKLTEVGVIPEDWDVATISETMKLINGCVFKPSEWSNFGLPIIRIQNLNDADASFNYFPGLINERNRVVEGDLLFAWSGTLGSSFGARTWSGPEGVLNQHIFKVIPDRKKLTAEFAYIVFSRIEEDIAKKAHGFKSSFVHVKKSDLDSTFLPVPSIDEQRAIAAALSDMDALISGLDKLIVKKLDIKQATMQQLLTGQQRLPGFSGEWEIKTLFEIAERKKELFDDGDWIESEHITNQGVRLIQTGNIGIGKFVEKDVRRYIYENSFTSLRCKELRRGDLLLCRLADPAGRACVLPDIGEEKIVTAVDVTIFRPAMDTADRVFLSNLFSTPEWFRAVSDRSGGTTHKRISRGALGRISIKIPPVQEQTAIGTILSDMDSELATLDTRRDKARQIKQGMMQELLTGRIRLI</sequence>
<dbReference type="GO" id="GO:0003677">
    <property type="term" value="F:DNA binding"/>
    <property type="evidence" value="ECO:0007669"/>
    <property type="project" value="UniProtKB-KW"/>
</dbReference>
<dbReference type="CDD" id="cd17254">
    <property type="entry name" value="RMtype1_S_FclI-TRD1-CR1_like"/>
    <property type="match status" value="1"/>
</dbReference>
<dbReference type="RefSeq" id="WP_150642653.1">
    <property type="nucleotide sequence ID" value="NZ_CABVHQ010000023.1"/>
</dbReference>
<evidence type="ECO:0000256" key="2">
    <source>
        <dbReference type="ARBA" id="ARBA00022747"/>
    </source>
</evidence>
<reference evidence="5 6" key="1">
    <citation type="submission" date="2019-09" db="EMBL/GenBank/DDBJ databases">
        <authorList>
            <person name="Chandra G."/>
            <person name="Truman W A."/>
        </authorList>
    </citation>
    <scope>NUCLEOTIDE SEQUENCE [LARGE SCALE GENOMIC DNA]</scope>
    <source>
        <strain evidence="5">PS691</strain>
    </source>
</reference>
<dbReference type="Gene3D" id="3.90.220.20">
    <property type="entry name" value="DNA methylase specificity domains"/>
    <property type="match status" value="2"/>
</dbReference>
<keyword evidence="3" id="KW-0238">DNA-binding</keyword>
<name>A0A5E7CNN3_PSEFL</name>
<protein>
    <recommendedName>
        <fullName evidence="4">Type I restriction modification DNA specificity domain-containing protein</fullName>
    </recommendedName>
</protein>
<evidence type="ECO:0000256" key="3">
    <source>
        <dbReference type="ARBA" id="ARBA00023125"/>
    </source>
</evidence>
<accession>A0A5E7CNN3</accession>
<dbReference type="PANTHER" id="PTHR30408:SF12">
    <property type="entry name" value="TYPE I RESTRICTION ENZYME MJAVIII SPECIFICITY SUBUNIT"/>
    <property type="match status" value="1"/>
</dbReference>
<proteinExistence type="inferred from homology"/>
<dbReference type="InterPro" id="IPR044946">
    <property type="entry name" value="Restrct_endonuc_typeI_TRD_sf"/>
</dbReference>
<dbReference type="Proteomes" id="UP000337909">
    <property type="component" value="Unassembled WGS sequence"/>
</dbReference>
<dbReference type="InterPro" id="IPR052021">
    <property type="entry name" value="Type-I_RS_S_subunit"/>
</dbReference>
<evidence type="ECO:0000313" key="5">
    <source>
        <dbReference type="EMBL" id="VVO01435.1"/>
    </source>
</evidence>